<dbReference type="Gene3D" id="3.30.980.10">
    <property type="entry name" value="Threonyl-trna Synthetase, Chain A, domain 2"/>
    <property type="match status" value="1"/>
</dbReference>
<dbReference type="AlphaFoldDB" id="A0A427U6E7"/>
<dbReference type="EMBL" id="RSFA01000012">
    <property type="protein sequence ID" value="RSD32267.1"/>
    <property type="molecule type" value="Genomic_DNA"/>
</dbReference>
<dbReference type="PANTHER" id="PTHR43462">
    <property type="entry name" value="ALANYL-TRNA EDITING PROTEIN"/>
    <property type="match status" value="1"/>
</dbReference>
<dbReference type="InterPro" id="IPR051335">
    <property type="entry name" value="Alanyl-tRNA_Editing_Enzymes"/>
</dbReference>
<organism evidence="4 5">
    <name type="scientific">Vibrio pectenicida</name>
    <dbReference type="NCBI Taxonomy" id="62763"/>
    <lineage>
        <taxon>Bacteria</taxon>
        <taxon>Pseudomonadati</taxon>
        <taxon>Pseudomonadota</taxon>
        <taxon>Gammaproteobacteria</taxon>
        <taxon>Vibrionales</taxon>
        <taxon>Vibrionaceae</taxon>
        <taxon>Vibrio</taxon>
    </lineage>
</organism>
<name>A0A427U6E7_9VIBR</name>
<evidence type="ECO:0000313" key="6">
    <source>
        <dbReference type="Proteomes" id="UP000565719"/>
    </source>
</evidence>
<dbReference type="RefSeq" id="WP_125320020.1">
    <property type="nucleotide sequence ID" value="NZ_AP024889.1"/>
</dbReference>
<keyword evidence="1" id="KW-0479">Metal-binding</keyword>
<accession>A0A427U6E7</accession>
<dbReference type="InterPro" id="IPR018163">
    <property type="entry name" value="Thr/Ala-tRNA-synth_IIc_edit"/>
</dbReference>
<dbReference type="SUPFAM" id="SSF55186">
    <property type="entry name" value="ThrRS/AlaRS common domain"/>
    <property type="match status" value="1"/>
</dbReference>
<evidence type="ECO:0000313" key="5">
    <source>
        <dbReference type="Proteomes" id="UP000269041"/>
    </source>
</evidence>
<keyword evidence="2" id="KW-0862">Zinc</keyword>
<evidence type="ECO:0000256" key="2">
    <source>
        <dbReference type="ARBA" id="ARBA00022833"/>
    </source>
</evidence>
<dbReference type="GO" id="GO:0000166">
    <property type="term" value="F:nucleotide binding"/>
    <property type="evidence" value="ECO:0007669"/>
    <property type="project" value="InterPro"/>
</dbReference>
<dbReference type="OrthoDB" id="6396444at2"/>
<dbReference type="Proteomes" id="UP000565719">
    <property type="component" value="Unassembled WGS sequence"/>
</dbReference>
<reference evidence="3 6" key="2">
    <citation type="submission" date="2019-09" db="EMBL/GenBank/DDBJ databases">
        <title>Draft genome sequencing and comparative genomics of hatchery-associated Vibrios.</title>
        <authorList>
            <person name="Kehlet-Delgado H."/>
            <person name="Mueller R.S."/>
        </authorList>
    </citation>
    <scope>NUCLEOTIDE SEQUENCE [LARGE SCALE GENOMIC DNA]</scope>
    <source>
        <strain evidence="3 6">99-46-Y</strain>
    </source>
</reference>
<proteinExistence type="predicted"/>
<dbReference type="PANTHER" id="PTHR43462:SF1">
    <property type="entry name" value="ALANYL-TRNA EDITING PROTEIN AARSD1"/>
    <property type="match status" value="1"/>
</dbReference>
<evidence type="ECO:0000313" key="4">
    <source>
        <dbReference type="EMBL" id="RSD32267.1"/>
    </source>
</evidence>
<reference evidence="4 5" key="1">
    <citation type="submission" date="2018-12" db="EMBL/GenBank/DDBJ databases">
        <title>Genomic taxonomy of the Vibrionaceae family.</title>
        <authorList>
            <person name="Gomez-Gil B."/>
            <person name="Enciso-Ibarra K."/>
        </authorList>
    </citation>
    <scope>NUCLEOTIDE SEQUENCE [LARGE SCALE GENOMIC DNA]</scope>
    <source>
        <strain evidence="4 5">CAIM 594</strain>
    </source>
</reference>
<keyword evidence="5" id="KW-1185">Reference proteome</keyword>
<dbReference type="EMBL" id="VTXC01000002">
    <property type="protein sequence ID" value="NOH69904.1"/>
    <property type="molecule type" value="Genomic_DNA"/>
</dbReference>
<dbReference type="GO" id="GO:0046872">
    <property type="term" value="F:metal ion binding"/>
    <property type="evidence" value="ECO:0007669"/>
    <property type="project" value="UniProtKB-KW"/>
</dbReference>
<protein>
    <submittedName>
        <fullName evidence="4">Alanyl-tRNA editing protein</fullName>
    </submittedName>
</protein>
<dbReference type="Proteomes" id="UP000269041">
    <property type="component" value="Unassembled WGS sequence"/>
</dbReference>
<evidence type="ECO:0000256" key="1">
    <source>
        <dbReference type="ARBA" id="ARBA00022723"/>
    </source>
</evidence>
<comment type="caution">
    <text evidence="4">The sequence shown here is derived from an EMBL/GenBank/DDBJ whole genome shotgun (WGS) entry which is preliminary data.</text>
</comment>
<evidence type="ECO:0000313" key="3">
    <source>
        <dbReference type="EMBL" id="NOH69904.1"/>
    </source>
</evidence>
<sequence length="288" mass="32551">MPVTPTIISFCHDIWCLSSPVQMVESDSKYFYVITQTTPFHPVSHIWPDHPADRGTLDEYPVIDCQVGAVELSSGQLFVGCDIPVRRDENGWAFVVVHCLEKGCVNLSVGQEVTLMVDKPYQQTLSRGHSAGHMASLALNKVLVELGYWRKDAERKDPHGYCDFNSYAQLTSLVGKDQCVDTYRLGKTLRKRGLNSAELFSTLNRVEEQVNIQLEQWLMLKTEVNIKCCGDSLTDSRYWQCDLGEGVIAEMPCGGTHVRSLQEFKEIRITLTQLDEQNIEMHTHVLAI</sequence>
<dbReference type="GO" id="GO:0002161">
    <property type="term" value="F:aminoacyl-tRNA deacylase activity"/>
    <property type="evidence" value="ECO:0007669"/>
    <property type="project" value="UniProtKB-ARBA"/>
</dbReference>
<gene>
    <name evidence="4" type="ORF">EJA03_04355</name>
    <name evidence="3" type="ORF">F0225_00920</name>
</gene>